<dbReference type="EMBL" id="GEDV01000751">
    <property type="protein sequence ID" value="JAP87806.1"/>
    <property type="molecule type" value="Transcribed_RNA"/>
</dbReference>
<keyword evidence="1" id="KW-0732">Signal</keyword>
<feature type="chain" id="PRO_5007287212" evidence="1">
    <location>
        <begin position="26"/>
        <end position="89"/>
    </location>
</feature>
<feature type="non-terminal residue" evidence="2">
    <location>
        <position position="1"/>
    </location>
</feature>
<evidence type="ECO:0000313" key="2">
    <source>
        <dbReference type="EMBL" id="JAP87806.1"/>
    </source>
</evidence>
<organism evidence="2">
    <name type="scientific">Rhipicephalus appendiculatus</name>
    <name type="common">Brown ear tick</name>
    <dbReference type="NCBI Taxonomy" id="34631"/>
    <lineage>
        <taxon>Eukaryota</taxon>
        <taxon>Metazoa</taxon>
        <taxon>Ecdysozoa</taxon>
        <taxon>Arthropoda</taxon>
        <taxon>Chelicerata</taxon>
        <taxon>Arachnida</taxon>
        <taxon>Acari</taxon>
        <taxon>Parasitiformes</taxon>
        <taxon>Ixodida</taxon>
        <taxon>Ixodoidea</taxon>
        <taxon>Ixodidae</taxon>
        <taxon>Rhipicephalinae</taxon>
        <taxon>Rhipicephalus</taxon>
        <taxon>Rhipicephalus</taxon>
    </lineage>
</organism>
<protein>
    <submittedName>
        <fullName evidence="2">Uncharacterized protein</fullName>
    </submittedName>
</protein>
<evidence type="ECO:0000256" key="1">
    <source>
        <dbReference type="SAM" id="SignalP"/>
    </source>
</evidence>
<sequence length="89" mass="9908">DANSLRRALPAALARFRMLLRYTLAALGAARVASARRGRSRRRLLQPRFPRSGGVAAAAEVPCKQRPFFSFLLRSIAPRRNCVDDPAEM</sequence>
<feature type="signal peptide" evidence="1">
    <location>
        <begin position="1"/>
        <end position="25"/>
    </location>
</feature>
<proteinExistence type="predicted"/>
<accession>A0A131ZBE3</accession>
<name>A0A131ZBE3_RHIAP</name>
<reference evidence="2" key="1">
    <citation type="journal article" date="2016" name="Ticks Tick Borne Dis.">
        <title>De novo assembly and annotation of the salivary gland transcriptome of Rhipicephalus appendiculatus male and female ticks during blood feeding.</title>
        <authorList>
            <person name="de Castro M.H."/>
            <person name="de Klerk D."/>
            <person name="Pienaar R."/>
            <person name="Latif A.A."/>
            <person name="Rees D.J."/>
            <person name="Mans B.J."/>
        </authorList>
    </citation>
    <scope>NUCLEOTIDE SEQUENCE</scope>
    <source>
        <tissue evidence="2">Salivary glands</tissue>
    </source>
</reference>
<dbReference type="AlphaFoldDB" id="A0A131ZBE3"/>